<proteinExistence type="predicted"/>
<evidence type="ECO:0000313" key="2">
    <source>
        <dbReference type="Proteomes" id="UP000008909"/>
    </source>
</evidence>
<dbReference type="EMBL" id="DF143148">
    <property type="protein sequence ID" value="GAA51398.1"/>
    <property type="molecule type" value="Genomic_DNA"/>
</dbReference>
<reference key="2">
    <citation type="submission" date="2011-10" db="EMBL/GenBank/DDBJ databases">
        <title>The genome and transcriptome sequence of Clonorchis sinensis provide insights into the carcinogenic liver fluke.</title>
        <authorList>
            <person name="Wang X."/>
            <person name="Huang Y."/>
            <person name="Chen W."/>
            <person name="Liu H."/>
            <person name="Guo L."/>
            <person name="Chen Y."/>
            <person name="Luo F."/>
            <person name="Zhou W."/>
            <person name="Sun J."/>
            <person name="Mao Q."/>
            <person name="Liang P."/>
            <person name="Zhou C."/>
            <person name="Tian Y."/>
            <person name="Men J."/>
            <person name="Lv X."/>
            <person name="Huang L."/>
            <person name="Zhou J."/>
            <person name="Hu Y."/>
            <person name="Li R."/>
            <person name="Zhang F."/>
            <person name="Lei H."/>
            <person name="Li X."/>
            <person name="Hu X."/>
            <person name="Liang C."/>
            <person name="Xu J."/>
            <person name="Wu Z."/>
            <person name="Yu X."/>
        </authorList>
    </citation>
    <scope>NUCLEOTIDE SEQUENCE</scope>
    <source>
        <strain>Henan</strain>
    </source>
</reference>
<dbReference type="Proteomes" id="UP000008909">
    <property type="component" value="Unassembled WGS sequence"/>
</dbReference>
<reference evidence="1" key="1">
    <citation type="journal article" date="2011" name="Genome Biol.">
        <title>The draft genome of the carcinogenic human liver fluke Clonorchis sinensis.</title>
        <authorList>
            <person name="Wang X."/>
            <person name="Chen W."/>
            <person name="Huang Y."/>
            <person name="Sun J."/>
            <person name="Men J."/>
            <person name="Liu H."/>
            <person name="Luo F."/>
            <person name="Guo L."/>
            <person name="Lv X."/>
            <person name="Deng C."/>
            <person name="Zhou C."/>
            <person name="Fan Y."/>
            <person name="Li X."/>
            <person name="Huang L."/>
            <person name="Hu Y."/>
            <person name="Liang C."/>
            <person name="Hu X."/>
            <person name="Xu J."/>
            <person name="Yu X."/>
        </authorList>
    </citation>
    <scope>NUCLEOTIDE SEQUENCE [LARGE SCALE GENOMIC DNA]</scope>
    <source>
        <strain evidence="1">Henan</strain>
    </source>
</reference>
<dbReference type="AlphaFoldDB" id="G7YEL5"/>
<sequence>MGRTFTNNFALHRLSRVVISKSLYLLSKASIICNPERCWAPFGAISCNQAPDFEQDYKFPGTSDTLLLDESTIQLDELSDVGEHLRASSRLVVLRGDPRKGNVVPAMKGSREPHSHMSSNIGATAPIWASRSRSIPCVQGCGTNMLVQQGHGRSRAVNRISHRCCSIQPEIPLINAAFSGLLLQSQTQLIDRSPFASPDRISRN</sequence>
<gene>
    <name evidence="1" type="ORF">CLF_106047</name>
</gene>
<evidence type="ECO:0000313" key="1">
    <source>
        <dbReference type="EMBL" id="GAA51398.1"/>
    </source>
</evidence>
<keyword evidence="2" id="KW-1185">Reference proteome</keyword>
<protein>
    <submittedName>
        <fullName evidence="1">Uncharacterized protein</fullName>
    </submittedName>
</protein>
<organism evidence="1 2">
    <name type="scientific">Clonorchis sinensis</name>
    <name type="common">Chinese liver fluke</name>
    <dbReference type="NCBI Taxonomy" id="79923"/>
    <lineage>
        <taxon>Eukaryota</taxon>
        <taxon>Metazoa</taxon>
        <taxon>Spiralia</taxon>
        <taxon>Lophotrochozoa</taxon>
        <taxon>Platyhelminthes</taxon>
        <taxon>Trematoda</taxon>
        <taxon>Digenea</taxon>
        <taxon>Opisthorchiida</taxon>
        <taxon>Opisthorchiata</taxon>
        <taxon>Opisthorchiidae</taxon>
        <taxon>Clonorchis</taxon>
    </lineage>
</organism>
<accession>G7YEL5</accession>
<name>G7YEL5_CLOSI</name>